<accession>A0ABR2GCA5</accession>
<evidence type="ECO:0000313" key="1">
    <source>
        <dbReference type="EMBL" id="KAK8600395.1"/>
    </source>
</evidence>
<gene>
    <name evidence="1" type="ORF">V6N12_050249</name>
</gene>
<dbReference type="Proteomes" id="UP001472677">
    <property type="component" value="Unassembled WGS sequence"/>
</dbReference>
<proteinExistence type="predicted"/>
<dbReference type="EMBL" id="JBBPBM010000001">
    <property type="protein sequence ID" value="KAK8600395.1"/>
    <property type="molecule type" value="Genomic_DNA"/>
</dbReference>
<reference evidence="1 2" key="1">
    <citation type="journal article" date="2024" name="G3 (Bethesda)">
        <title>Genome assembly of Hibiscus sabdariffa L. provides insights into metabolisms of medicinal natural products.</title>
        <authorList>
            <person name="Kim T."/>
        </authorList>
    </citation>
    <scope>NUCLEOTIDE SEQUENCE [LARGE SCALE GENOMIC DNA]</scope>
    <source>
        <strain evidence="1">TK-2024</strain>
        <tissue evidence="1">Old leaves</tissue>
    </source>
</reference>
<sequence>MWVQCWRGLYPNWTVSNGFLCRGLSACGLRFTDLDGGISRRGLELSWSVFWVRLGLAVEVSMGAGSRLSCCVGTGMVEDDGSMEAVEMGGGRWRRTKPGKWFDDGESMRFSLLQVKTIL</sequence>
<comment type="caution">
    <text evidence="1">The sequence shown here is derived from an EMBL/GenBank/DDBJ whole genome shotgun (WGS) entry which is preliminary data.</text>
</comment>
<protein>
    <submittedName>
        <fullName evidence="1">Uncharacterized protein</fullName>
    </submittedName>
</protein>
<name>A0ABR2GCA5_9ROSI</name>
<evidence type="ECO:0000313" key="2">
    <source>
        <dbReference type="Proteomes" id="UP001472677"/>
    </source>
</evidence>
<organism evidence="1 2">
    <name type="scientific">Hibiscus sabdariffa</name>
    <name type="common">roselle</name>
    <dbReference type="NCBI Taxonomy" id="183260"/>
    <lineage>
        <taxon>Eukaryota</taxon>
        <taxon>Viridiplantae</taxon>
        <taxon>Streptophyta</taxon>
        <taxon>Embryophyta</taxon>
        <taxon>Tracheophyta</taxon>
        <taxon>Spermatophyta</taxon>
        <taxon>Magnoliopsida</taxon>
        <taxon>eudicotyledons</taxon>
        <taxon>Gunneridae</taxon>
        <taxon>Pentapetalae</taxon>
        <taxon>rosids</taxon>
        <taxon>malvids</taxon>
        <taxon>Malvales</taxon>
        <taxon>Malvaceae</taxon>
        <taxon>Malvoideae</taxon>
        <taxon>Hibiscus</taxon>
    </lineage>
</organism>
<keyword evidence="2" id="KW-1185">Reference proteome</keyword>